<dbReference type="PANTHER" id="PTHR32440">
    <property type="entry name" value="PHOSPHATASE DCR2-RELATED-RELATED"/>
    <property type="match status" value="1"/>
</dbReference>
<dbReference type="OrthoDB" id="9816081at2"/>
<proteinExistence type="predicted"/>
<dbReference type="PIRSF" id="PIRSF030250">
    <property type="entry name" value="Ptase_At2g46880"/>
    <property type="match status" value="1"/>
</dbReference>
<dbReference type="Pfam" id="PF00149">
    <property type="entry name" value="Metallophos"/>
    <property type="match status" value="1"/>
</dbReference>
<dbReference type="GO" id="GO:0005737">
    <property type="term" value="C:cytoplasm"/>
    <property type="evidence" value="ECO:0007669"/>
    <property type="project" value="TreeGrafter"/>
</dbReference>
<comment type="caution">
    <text evidence="2">The sequence shown here is derived from an EMBL/GenBank/DDBJ whole genome shotgun (WGS) entry which is preliminary data.</text>
</comment>
<reference evidence="2 3" key="1">
    <citation type="submission" date="2018-06" db="EMBL/GenBank/DDBJ databases">
        <title>Paenibacillus montanisoli sp. nov., isolated from mountain area soil.</title>
        <authorList>
            <person name="Wu M."/>
        </authorList>
    </citation>
    <scope>NUCLEOTIDE SEQUENCE [LARGE SCALE GENOMIC DNA]</scope>
    <source>
        <strain evidence="2 3">RA17</strain>
    </source>
</reference>
<dbReference type="RefSeq" id="WP_112883224.1">
    <property type="nucleotide sequence ID" value="NZ_QLUW01000003.1"/>
</dbReference>
<dbReference type="CDD" id="cd07383">
    <property type="entry name" value="MPP_Dcr2"/>
    <property type="match status" value="1"/>
</dbReference>
<organism evidence="2 3">
    <name type="scientific">Paenibacillus montanisoli</name>
    <dbReference type="NCBI Taxonomy" id="2081970"/>
    <lineage>
        <taxon>Bacteria</taxon>
        <taxon>Bacillati</taxon>
        <taxon>Bacillota</taxon>
        <taxon>Bacilli</taxon>
        <taxon>Bacillales</taxon>
        <taxon>Paenibacillaceae</taxon>
        <taxon>Paenibacillus</taxon>
    </lineage>
</organism>
<keyword evidence="3" id="KW-1185">Reference proteome</keyword>
<dbReference type="PANTHER" id="PTHR32440:SF0">
    <property type="entry name" value="PHOSPHATASE DCR2-RELATED"/>
    <property type="match status" value="1"/>
</dbReference>
<dbReference type="InterPro" id="IPR029052">
    <property type="entry name" value="Metallo-depent_PP-like"/>
</dbReference>
<gene>
    <name evidence="2" type="ORF">DL346_16305</name>
</gene>
<evidence type="ECO:0000313" key="3">
    <source>
        <dbReference type="Proteomes" id="UP000249260"/>
    </source>
</evidence>
<dbReference type="SUPFAM" id="SSF56300">
    <property type="entry name" value="Metallo-dependent phosphatases"/>
    <property type="match status" value="1"/>
</dbReference>
<dbReference type="InterPro" id="IPR004843">
    <property type="entry name" value="Calcineurin-like_PHP"/>
</dbReference>
<dbReference type="EMBL" id="QLUW01000003">
    <property type="protein sequence ID" value="RAP74960.1"/>
    <property type="molecule type" value="Genomic_DNA"/>
</dbReference>
<name>A0A328TX16_9BACL</name>
<dbReference type="InterPro" id="IPR011230">
    <property type="entry name" value="PAP14/16/28/29"/>
</dbReference>
<accession>A0A328TX16</accession>
<dbReference type="GO" id="GO:0016788">
    <property type="term" value="F:hydrolase activity, acting on ester bonds"/>
    <property type="evidence" value="ECO:0007669"/>
    <property type="project" value="TreeGrafter"/>
</dbReference>
<protein>
    <submittedName>
        <fullName evidence="2">Metallophosphoesterase</fullName>
    </submittedName>
</protein>
<evidence type="ECO:0000259" key="1">
    <source>
        <dbReference type="Pfam" id="PF00149"/>
    </source>
</evidence>
<dbReference type="Gene3D" id="3.60.21.10">
    <property type="match status" value="1"/>
</dbReference>
<dbReference type="AlphaFoldDB" id="A0A328TX16"/>
<dbReference type="Proteomes" id="UP000249260">
    <property type="component" value="Unassembled WGS sequence"/>
</dbReference>
<evidence type="ECO:0000313" key="2">
    <source>
        <dbReference type="EMBL" id="RAP74960.1"/>
    </source>
</evidence>
<sequence length="312" mass="35123">MNNKLHYREDGTFTIVQFTDLHWQNGEPDDVLTRLLMERVLEQASPDLVIFTGDVIYSNDCIDPKLSFRDAVRTVDMRGIPWAAVFGNHDTERLITREELMDVQLEHKNCVAEAGPKELSGAGNCVLLVREHGGDKPLHALYLFDSGSYSELPHIEGYAWIGRDQIDWYSVQAKALKAANGGEPLPSLAFFHIPLPEYEEVWRKELCYGSKHEGVASPPINSGLFAAMQEMGDVAGTFCGHDHVNDYWGGLHGIKLCYGRASGYQTYGREGFPRGARVIRLRKGERDFTTELLLDDGTVIHEPEEHYPKGME</sequence>
<feature type="domain" description="Calcineurin-like phosphoesterase" evidence="1">
    <location>
        <begin position="14"/>
        <end position="244"/>
    </location>
</feature>